<organism evidence="1 2">
    <name type="scientific">Leeuwenhoekiella marinoflava</name>
    <dbReference type="NCBI Taxonomy" id="988"/>
    <lineage>
        <taxon>Bacteria</taxon>
        <taxon>Pseudomonadati</taxon>
        <taxon>Bacteroidota</taxon>
        <taxon>Flavobacteriia</taxon>
        <taxon>Flavobacteriales</taxon>
        <taxon>Flavobacteriaceae</taxon>
        <taxon>Leeuwenhoekiella</taxon>
    </lineage>
</organism>
<reference evidence="1 2" key="1">
    <citation type="submission" date="2018-07" db="EMBL/GenBank/DDBJ databases">
        <title>Leeuwenhoekiella genomics.</title>
        <authorList>
            <person name="Tahon G."/>
            <person name="Willems A."/>
        </authorList>
    </citation>
    <scope>NUCLEOTIDE SEQUENCE [LARGE SCALE GENOMIC DNA]</scope>
    <source>
        <strain evidence="1 2">LMG 1345</strain>
    </source>
</reference>
<dbReference type="EMBL" id="QOVL01000005">
    <property type="protein sequence ID" value="RXG32046.1"/>
    <property type="molecule type" value="Genomic_DNA"/>
</dbReference>
<dbReference type="AlphaFoldDB" id="A0A4Q0PNA8"/>
<gene>
    <name evidence="1" type="ORF">DSL99_1351</name>
</gene>
<evidence type="ECO:0000313" key="2">
    <source>
        <dbReference type="Proteomes" id="UP000290608"/>
    </source>
</evidence>
<dbReference type="Proteomes" id="UP000290608">
    <property type="component" value="Unassembled WGS sequence"/>
</dbReference>
<comment type="caution">
    <text evidence="1">The sequence shown here is derived from an EMBL/GenBank/DDBJ whole genome shotgun (WGS) entry which is preliminary data.</text>
</comment>
<dbReference type="STRING" id="1122159.SAMN02745246_01406"/>
<protein>
    <submittedName>
        <fullName evidence="1">Uncharacterized protein</fullName>
    </submittedName>
</protein>
<evidence type="ECO:0000313" key="1">
    <source>
        <dbReference type="EMBL" id="RXG32046.1"/>
    </source>
</evidence>
<sequence>MRIEDIELEHIIEFRDHGDFSKAPPEIVEFVEMMEKVRGMHVRFDQYGSRDAIIKHLTKFDGLSHYMAAKYHDTAMEYFHADKQLSRDAWRGIIAESMYKNISVMRTMAMTVQDMERSNKSLLSLAKVLRLDEPDPVPFPEELLSKPFKMYSLSPEFLGLPTINRYDLAKFIDELPALTEKERLMAKREALIDNPKLFIDVGEDPRST</sequence>
<accession>A0A4Q0PNA8</accession>
<dbReference type="RefSeq" id="WP_073098520.1">
    <property type="nucleotide sequence ID" value="NZ_QOVL01000005.1"/>
</dbReference>
<name>A0A4Q0PNA8_9FLAO</name>
<proteinExistence type="predicted"/>